<dbReference type="Proteomes" id="UP001458880">
    <property type="component" value="Unassembled WGS sequence"/>
</dbReference>
<sequence length="552" mass="61581">MSLIKAVLLIVSTTYFVGSVIAFFIFLSYSYYAGAVWCLFAGVTTVLITHLHLLLHRSRLSNWYGLEELDYLNRLAFAFIAVTLTGVVYHSVYCILTYHYKHTYDPSVIYAIICSVGAKFISSILFVCLKDSSMIVSFHRLFIGLFIVALAITNSIALPSTTPTGTSRTHTSIISTASSCDSKSINITLIVEQPFNGVLFAKEFSQGCRTFGNSSRSLTLNLPTSGCGVSLNEEEKTQRLYYRVAVILQQDKFLRQISDENKLIKCYLPDYSFRVKSLNMERTLKTLIPDTNRRKGRMKQPSNDDSKISNDYILTDALQASKAWMEIVPAEHFKSSGVLKVGEPALLVVKSTLPVGIGWRVVDCVAHDGLGDSSQLLLDQDGCPIDELLLPALSKKPAKAIALMKHQEAVSKFAAFKFPDRDRLHLTCSLQLCRNTCPQINCSACDRINTKDNRLGRTLNGESAGDILDRLEVFNSFEVRAPEIDLQEDHVSFETNYGKYTSPFGNIPGDKTVCVSPSSMALSFCLLGLVLLCAVVMAAWSLIRQWRFCFWR</sequence>
<feature type="transmembrane region" description="Helical" evidence="1">
    <location>
        <begin position="108"/>
        <end position="129"/>
    </location>
</feature>
<organism evidence="3 4">
    <name type="scientific">Popillia japonica</name>
    <name type="common">Japanese beetle</name>
    <dbReference type="NCBI Taxonomy" id="7064"/>
    <lineage>
        <taxon>Eukaryota</taxon>
        <taxon>Metazoa</taxon>
        <taxon>Ecdysozoa</taxon>
        <taxon>Arthropoda</taxon>
        <taxon>Hexapoda</taxon>
        <taxon>Insecta</taxon>
        <taxon>Pterygota</taxon>
        <taxon>Neoptera</taxon>
        <taxon>Endopterygota</taxon>
        <taxon>Coleoptera</taxon>
        <taxon>Polyphaga</taxon>
        <taxon>Scarabaeiformia</taxon>
        <taxon>Scarabaeidae</taxon>
        <taxon>Rutelinae</taxon>
        <taxon>Popillia</taxon>
    </lineage>
</organism>
<proteinExistence type="predicted"/>
<dbReference type="PROSITE" id="PS51034">
    <property type="entry name" value="ZP_2"/>
    <property type="match status" value="1"/>
</dbReference>
<feature type="domain" description="ZP" evidence="2">
    <location>
        <begin position="179"/>
        <end position="452"/>
    </location>
</feature>
<comment type="caution">
    <text evidence="3">The sequence shown here is derived from an EMBL/GenBank/DDBJ whole genome shotgun (WGS) entry which is preliminary data.</text>
</comment>
<keyword evidence="1" id="KW-1133">Transmembrane helix</keyword>
<evidence type="ECO:0000313" key="3">
    <source>
        <dbReference type="EMBL" id="KAK9700752.1"/>
    </source>
</evidence>
<feature type="transmembrane region" description="Helical" evidence="1">
    <location>
        <begin position="34"/>
        <end position="55"/>
    </location>
</feature>
<reference evidence="3 4" key="1">
    <citation type="journal article" date="2024" name="BMC Genomics">
        <title>De novo assembly and annotation of Popillia japonica's genome with initial clues to its potential as an invasive pest.</title>
        <authorList>
            <person name="Cucini C."/>
            <person name="Boschi S."/>
            <person name="Funari R."/>
            <person name="Cardaioli E."/>
            <person name="Iannotti N."/>
            <person name="Marturano G."/>
            <person name="Paoli F."/>
            <person name="Bruttini M."/>
            <person name="Carapelli A."/>
            <person name="Frati F."/>
            <person name="Nardi F."/>
        </authorList>
    </citation>
    <scope>NUCLEOTIDE SEQUENCE [LARGE SCALE GENOMIC DNA]</scope>
    <source>
        <strain evidence="3">DMR45628</strain>
    </source>
</reference>
<protein>
    <submittedName>
        <fullName evidence="3">Zona pellucida-like domain</fullName>
    </submittedName>
</protein>
<evidence type="ECO:0000313" key="4">
    <source>
        <dbReference type="Proteomes" id="UP001458880"/>
    </source>
</evidence>
<dbReference type="InterPro" id="IPR001507">
    <property type="entry name" value="ZP_dom"/>
</dbReference>
<dbReference type="InterPro" id="IPR055355">
    <property type="entry name" value="ZP-C"/>
</dbReference>
<keyword evidence="1" id="KW-0472">Membrane</keyword>
<accession>A0AAW1JCY9</accession>
<evidence type="ECO:0000256" key="1">
    <source>
        <dbReference type="SAM" id="Phobius"/>
    </source>
</evidence>
<dbReference type="SMART" id="SM00241">
    <property type="entry name" value="ZP"/>
    <property type="match status" value="1"/>
</dbReference>
<feature type="transmembrane region" description="Helical" evidence="1">
    <location>
        <begin position="520"/>
        <end position="543"/>
    </location>
</feature>
<feature type="transmembrane region" description="Helical" evidence="1">
    <location>
        <begin position="75"/>
        <end position="96"/>
    </location>
</feature>
<dbReference type="AlphaFoldDB" id="A0AAW1JCY9"/>
<feature type="transmembrane region" description="Helical" evidence="1">
    <location>
        <begin position="7"/>
        <end position="28"/>
    </location>
</feature>
<dbReference type="Pfam" id="PF00100">
    <property type="entry name" value="Zona_pellucida"/>
    <property type="match status" value="1"/>
</dbReference>
<evidence type="ECO:0000259" key="2">
    <source>
        <dbReference type="PROSITE" id="PS51034"/>
    </source>
</evidence>
<dbReference type="PANTHER" id="PTHR46560">
    <property type="entry name" value="CYPHER, ISOFORM B"/>
    <property type="match status" value="1"/>
</dbReference>
<keyword evidence="1" id="KW-0812">Transmembrane</keyword>
<dbReference type="PANTHER" id="PTHR46560:SF5">
    <property type="entry name" value="CYPHER, ISOFORM B"/>
    <property type="match status" value="1"/>
</dbReference>
<gene>
    <name evidence="3" type="ORF">QE152_g31043</name>
</gene>
<keyword evidence="4" id="KW-1185">Reference proteome</keyword>
<name>A0AAW1JCY9_POPJA</name>
<dbReference type="EMBL" id="JASPKY010000431">
    <property type="protein sequence ID" value="KAK9700752.1"/>
    <property type="molecule type" value="Genomic_DNA"/>
</dbReference>
<feature type="transmembrane region" description="Helical" evidence="1">
    <location>
        <begin position="141"/>
        <end position="158"/>
    </location>
</feature>